<proteinExistence type="predicted"/>
<evidence type="ECO:0000313" key="2">
    <source>
        <dbReference type="Proteomes" id="UP000065521"/>
    </source>
</evidence>
<comment type="caution">
    <text evidence="1">The sequence shown here is derived from an EMBL/GenBank/DDBJ whole genome shotgun (WGS) entry which is preliminary data.</text>
</comment>
<dbReference type="AlphaFoldDB" id="A0A117XAJ1"/>
<dbReference type="Proteomes" id="UP000065521">
    <property type="component" value="Unassembled WGS sequence"/>
</dbReference>
<gene>
    <name evidence="1" type="ORF">WI38_31955</name>
</gene>
<organism evidence="1 2">
    <name type="scientific">Burkholderia ubonensis</name>
    <dbReference type="NCBI Taxonomy" id="101571"/>
    <lineage>
        <taxon>Bacteria</taxon>
        <taxon>Pseudomonadati</taxon>
        <taxon>Pseudomonadota</taxon>
        <taxon>Betaproteobacteria</taxon>
        <taxon>Burkholderiales</taxon>
        <taxon>Burkholderiaceae</taxon>
        <taxon>Burkholderia</taxon>
        <taxon>Burkholderia cepacia complex</taxon>
    </lineage>
</organism>
<name>A0A117XAJ1_9BURK</name>
<dbReference type="EMBL" id="LOTN01000071">
    <property type="protein sequence ID" value="KUZ82030.1"/>
    <property type="molecule type" value="Genomic_DNA"/>
</dbReference>
<evidence type="ECO:0000313" key="1">
    <source>
        <dbReference type="EMBL" id="KUZ82030.1"/>
    </source>
</evidence>
<protein>
    <submittedName>
        <fullName evidence="1">Uncharacterized protein</fullName>
    </submittedName>
</protein>
<sequence>MIFTQTASEAGFALYTAQPDHADDPASAHAAFLLLPADSSSPPRALSVAQAWQQAGLFLFSLQPLPPAPQRIAQALKLTPPYGTTRGIAWITSASPESWASVSVPLLYVSPGSGQVAGANGTLPFGNVELVFPSGTQWTLQADAAQAFLQGNGIALLRGDGQGTPVQPDDYKVALSFAPPAPGALTFTAQWDPYNLFGLFADDPQSAGRQGGELRYFYPDAHAASGFGQLRYPVLPALPDSGWPLLAFDCEMDPLAPLDGARTRFTFQPQALDELASPVGLTVAGAPVTLAPSAPQNGARAGLYPAARPGPANTTAAYLAPVGPFTLTVPGGEAKMLCGTIGTEYLRVATGDILEFLPSMPACSASFGAGTAVRAARPAGAAARVLLDGPFGTSWVRFRSGGAAATRGYYAQPGASVNFGRGALDAQMRYPAAVSARVSTLELHDADGGPTAFPLVPYGGVFALADGTVQDGAILADYEKQVIACARGGLIRGDAPAPPVFVGAQDAPLPGVRTSTPQGLLVQLNDAPSRMSPDHAAEAAAPAPAAGTWRSLVLARNAEQFLSFDAAPATGVVDARLASTLMREQLFLVLNDWTRFPDITRTMSVAGFNFEFAPLPGAGDARRTVLVFKYATTLSLADLIHTPESWPDVDYFIGAPPEVAAAQATLIDALKIADDARKDRDDPFADFRVLMADPAWTGMLAFNAPINGNGMPNDLQILFAGIDGQLVAHHFGVQANRISHDAGDQPQISESSMVGVIYYHAPANDERPRGHALPHAGDPAPDYGFAVEELAVTISKSVVTQFRCRVAMTIRKLFGREVTLVGANAADDVPPDTVVVAGHYQRRGEVGTVTFDGSQHGTFLFNPDGSRIRVIESFGVTGASLVPLAAKDAPAEAAPESTICSRFALSGALAFAANPFPGVRGLDLFSYGVERDGPGGATAGIELGGLSFRITCHLDAFGKRIAPPVIEPDFSGLLAADNRAAQRESALVRMLPLKLQAILHDERGIDVKSLGALPVQVPALAGVAVTVPGGGGVEPMPSQTAYVTSRPQYALQFALPLGSLGALADAHASLDASLIVAWGASTFTPDDDGVALFVQMPQVTAGAFGFSLQGLLKTTFTQANLGLVNAKAGPAYVLLFNNVALSVFGITLPPKVLTDFILFADASNPAGGNLGWSLAATQTS</sequence>
<reference evidence="1 2" key="1">
    <citation type="submission" date="2015-11" db="EMBL/GenBank/DDBJ databases">
        <title>Expanding the genomic diversity of Burkholderia species for the development of highly accurate diagnostics.</title>
        <authorList>
            <person name="Sahl J."/>
            <person name="Keim P."/>
            <person name="Wagner D."/>
        </authorList>
    </citation>
    <scope>NUCLEOTIDE SEQUENCE [LARGE SCALE GENOMIC DNA]</scope>
    <source>
        <strain evidence="1 2">RF32-BP4</strain>
    </source>
</reference>
<accession>A0A117XAJ1</accession>